<evidence type="ECO:0000256" key="4">
    <source>
        <dbReference type="ARBA" id="ARBA00023027"/>
    </source>
</evidence>
<evidence type="ECO:0000313" key="9">
    <source>
        <dbReference type="EMBL" id="KAK2719273.1"/>
    </source>
</evidence>
<dbReference type="GO" id="GO:0005829">
    <property type="term" value="C:cytosol"/>
    <property type="evidence" value="ECO:0007669"/>
    <property type="project" value="TreeGrafter"/>
</dbReference>
<dbReference type="SUPFAM" id="SSF51735">
    <property type="entry name" value="NAD(P)-binding Rossmann-fold domains"/>
    <property type="match status" value="1"/>
</dbReference>
<accession>A0AA88HY43</accession>
<comment type="subunit">
    <text evidence="7">Homodimer.</text>
</comment>
<dbReference type="PANTHER" id="PTHR43725">
    <property type="entry name" value="UDP-GLUCOSE 4-EPIMERASE"/>
    <property type="match status" value="1"/>
</dbReference>
<keyword evidence="7" id="KW-0119">Carbohydrate metabolism</keyword>
<comment type="function">
    <text evidence="3">Catalyzes two distinct but analogous reactions: the reversible epimerization of UDP-glucose to UDP-galactose and the reversible epimerization of UDP-N-acetylglucosamine to UDP-N-acetylgalactosamine. The reaction with UDP-Gal plays a critical role in the Leloir pathway of galactose catabolism in which galactose is converted to the glycolytic intermediate glucose 6-phosphate. It contributes to the catabolism of dietary galactose and enables the endogenous biosynthesis of both UDP-Gal and UDP-GalNAc when exogenous sources are limited. Both UDP-sugar interconversions are important in the synthesis of glycoproteins and glycolipids.</text>
</comment>
<dbReference type="GO" id="GO:0033499">
    <property type="term" value="P:galactose catabolic process via UDP-galactose, Leloir pathway"/>
    <property type="evidence" value="ECO:0007669"/>
    <property type="project" value="TreeGrafter"/>
</dbReference>
<name>A0AA88HY43_ARTSF</name>
<feature type="domain" description="NAD(P)-binding" evidence="8">
    <location>
        <begin position="16"/>
        <end position="345"/>
    </location>
</feature>
<organism evidence="9 10">
    <name type="scientific">Artemia franciscana</name>
    <name type="common">Brine shrimp</name>
    <name type="synonym">Artemia sanfranciscana</name>
    <dbReference type="NCBI Taxonomy" id="6661"/>
    <lineage>
        <taxon>Eukaryota</taxon>
        <taxon>Metazoa</taxon>
        <taxon>Ecdysozoa</taxon>
        <taxon>Arthropoda</taxon>
        <taxon>Crustacea</taxon>
        <taxon>Branchiopoda</taxon>
        <taxon>Anostraca</taxon>
        <taxon>Artemiidae</taxon>
        <taxon>Artemia</taxon>
    </lineage>
</organism>
<comment type="catalytic activity">
    <reaction evidence="7">
        <text>UDP-alpha-D-glucose = UDP-alpha-D-galactose</text>
        <dbReference type="Rhea" id="RHEA:22168"/>
        <dbReference type="ChEBI" id="CHEBI:58885"/>
        <dbReference type="ChEBI" id="CHEBI:66914"/>
        <dbReference type="EC" id="5.1.3.2"/>
    </reaction>
</comment>
<dbReference type="PANTHER" id="PTHR43725:SF31">
    <property type="entry name" value="UDP-GLUCOSE 4-EPIMERASE"/>
    <property type="match status" value="1"/>
</dbReference>
<evidence type="ECO:0000256" key="3">
    <source>
        <dbReference type="ARBA" id="ARBA00002760"/>
    </source>
</evidence>
<evidence type="ECO:0000313" key="10">
    <source>
        <dbReference type="Proteomes" id="UP001187531"/>
    </source>
</evidence>
<evidence type="ECO:0000256" key="6">
    <source>
        <dbReference type="ARBA" id="ARBA00023235"/>
    </source>
</evidence>
<dbReference type="EMBL" id="JAVRJZ010000008">
    <property type="protein sequence ID" value="KAK2719274.1"/>
    <property type="molecule type" value="Genomic_DNA"/>
</dbReference>
<dbReference type="EMBL" id="JAVRJZ010000008">
    <property type="protein sequence ID" value="KAK2719273.1"/>
    <property type="molecule type" value="Genomic_DNA"/>
</dbReference>
<comment type="similarity">
    <text evidence="7">Belongs to the NAD(P)-dependent epimerase/dehydratase family.</text>
</comment>
<comment type="pathway">
    <text evidence="7">Carbohydrate metabolism; galactose metabolism.</text>
</comment>
<comment type="cofactor">
    <cofactor evidence="2 7">
        <name>NAD(+)</name>
        <dbReference type="ChEBI" id="CHEBI:57540"/>
    </cofactor>
</comment>
<dbReference type="EC" id="5.1.3.2" evidence="7"/>
<keyword evidence="10" id="KW-1185">Reference proteome</keyword>
<reference evidence="9" key="1">
    <citation type="submission" date="2023-07" db="EMBL/GenBank/DDBJ databases">
        <title>Chromosome-level genome assembly of Artemia franciscana.</title>
        <authorList>
            <person name="Jo E."/>
        </authorList>
    </citation>
    <scope>NUCLEOTIDE SEQUENCE</scope>
    <source>
        <tissue evidence="9">Whole body</tissue>
    </source>
</reference>
<dbReference type="InterPro" id="IPR016040">
    <property type="entry name" value="NAD(P)-bd_dom"/>
</dbReference>
<keyword evidence="5" id="KW-0299">Galactose metabolism</keyword>
<dbReference type="NCBIfam" id="TIGR01179">
    <property type="entry name" value="galE"/>
    <property type="match status" value="1"/>
</dbReference>
<protein>
    <recommendedName>
        <fullName evidence="7">UDP-glucose 4-epimerase</fullName>
        <ecNumber evidence="7">5.1.3.2</ecNumber>
    </recommendedName>
</protein>
<dbReference type="InterPro" id="IPR005886">
    <property type="entry name" value="UDP_G4E"/>
</dbReference>
<gene>
    <name evidence="9" type="ORF">QYM36_004925</name>
</gene>
<dbReference type="InterPro" id="IPR036291">
    <property type="entry name" value="NAD(P)-bd_dom_sf"/>
</dbReference>
<comment type="caution">
    <text evidence="9">The sequence shown here is derived from an EMBL/GenBank/DDBJ whole genome shotgun (WGS) entry which is preliminary data.</text>
</comment>
<dbReference type="GO" id="GO:0003978">
    <property type="term" value="F:UDP-glucose 4-epimerase activity"/>
    <property type="evidence" value="ECO:0007669"/>
    <property type="project" value="UniProtKB-UniRule"/>
</dbReference>
<evidence type="ECO:0000259" key="8">
    <source>
        <dbReference type="Pfam" id="PF16363"/>
    </source>
</evidence>
<dbReference type="GO" id="GO:0003974">
    <property type="term" value="F:UDP-N-acetylglucosamine 4-epimerase activity"/>
    <property type="evidence" value="ECO:0007669"/>
    <property type="project" value="UniProtKB-EC"/>
</dbReference>
<keyword evidence="4 7" id="KW-0520">NAD</keyword>
<comment type="catalytic activity">
    <reaction evidence="1">
        <text>UDP-N-acetyl-alpha-D-glucosamine = UDP-N-acetyl-alpha-D-galactosamine</text>
        <dbReference type="Rhea" id="RHEA:20517"/>
        <dbReference type="ChEBI" id="CHEBI:57705"/>
        <dbReference type="ChEBI" id="CHEBI:67138"/>
        <dbReference type="EC" id="5.1.3.7"/>
    </reaction>
</comment>
<dbReference type="Pfam" id="PF16363">
    <property type="entry name" value="GDP_Man_Dehyd"/>
    <property type="match status" value="1"/>
</dbReference>
<dbReference type="Gene3D" id="3.40.50.720">
    <property type="entry name" value="NAD(P)-binding Rossmann-like Domain"/>
    <property type="match status" value="1"/>
</dbReference>
<proteinExistence type="inferred from homology"/>
<dbReference type="AlphaFoldDB" id="A0AA88HY43"/>
<evidence type="ECO:0000256" key="5">
    <source>
        <dbReference type="ARBA" id="ARBA00023144"/>
    </source>
</evidence>
<dbReference type="Proteomes" id="UP001187531">
    <property type="component" value="Unassembled WGS sequence"/>
</dbReference>
<keyword evidence="6 7" id="KW-0413">Isomerase</keyword>
<dbReference type="PRINTS" id="PR01713">
    <property type="entry name" value="NUCEPIMERASE"/>
</dbReference>
<evidence type="ECO:0000256" key="2">
    <source>
        <dbReference type="ARBA" id="ARBA00001911"/>
    </source>
</evidence>
<sequence length="360" mass="40201">MALKDRILGKTFQTILITGGAGYIGSHCAVDLLEAGYNVVAIDNFVNSVGSSQDVLPPPLKGVEKITGKKVHFYYGDLLEKSVIQNIFQKHKIDCVIHFAAYKSVGESFHIPLNYYKNNLISTINLLEVMEEYGCYQMVFSSSCSVYGNPATLPITTKSPTGNATSTYGRTKYTSECILRDLSHAKSEWNIIALRYFNPAGAHNSGIIGEHPTKVAYANLMPFLGQVAIGERQHLTVYGNDYNTVDGTGVRDYIHIMDLCSGHLAALKKIESEHLKFKPYNLGIGKGLSVLELKNAFEEVNNVKIPHVILPRREGDVDALYCDASDSETELGWKPRFDAKDMCRDYWRWQTMNPKGYLHD</sequence>
<evidence type="ECO:0000256" key="7">
    <source>
        <dbReference type="RuleBase" id="RU366046"/>
    </source>
</evidence>
<evidence type="ECO:0000256" key="1">
    <source>
        <dbReference type="ARBA" id="ARBA00000014"/>
    </source>
</evidence>
<dbReference type="Gene3D" id="3.90.25.10">
    <property type="entry name" value="UDP-galactose 4-epimerase, domain 1"/>
    <property type="match status" value="1"/>
</dbReference>
<dbReference type="CDD" id="cd05247">
    <property type="entry name" value="UDP_G4E_1_SDR_e"/>
    <property type="match status" value="1"/>
</dbReference>